<evidence type="ECO:0000259" key="1">
    <source>
        <dbReference type="Pfam" id="PF01738"/>
    </source>
</evidence>
<dbReference type="PANTHER" id="PTHR22946">
    <property type="entry name" value="DIENELACTONE HYDROLASE DOMAIN-CONTAINING PROTEIN-RELATED"/>
    <property type="match status" value="1"/>
</dbReference>
<keyword evidence="3" id="KW-1185">Reference proteome</keyword>
<dbReference type="Proteomes" id="UP000281498">
    <property type="component" value="Unassembled WGS sequence"/>
</dbReference>
<organism evidence="2 3">
    <name type="scientific">Salipaludibacillus neizhouensis</name>
    <dbReference type="NCBI Taxonomy" id="885475"/>
    <lineage>
        <taxon>Bacteria</taxon>
        <taxon>Bacillati</taxon>
        <taxon>Bacillota</taxon>
        <taxon>Bacilli</taxon>
        <taxon>Bacillales</taxon>
        <taxon>Bacillaceae</taxon>
    </lineage>
</organism>
<feature type="domain" description="Dienelactone hydrolase" evidence="1">
    <location>
        <begin position="78"/>
        <end position="290"/>
    </location>
</feature>
<gene>
    <name evidence="2" type="ORF">CR203_06755</name>
</gene>
<dbReference type="Gene3D" id="3.40.50.1820">
    <property type="entry name" value="alpha/beta hydrolase"/>
    <property type="match status" value="1"/>
</dbReference>
<keyword evidence="2" id="KW-0378">Hydrolase</keyword>
<dbReference type="SUPFAM" id="SSF53474">
    <property type="entry name" value="alpha/beta-Hydrolases"/>
    <property type="match status" value="1"/>
</dbReference>
<evidence type="ECO:0000313" key="2">
    <source>
        <dbReference type="EMBL" id="RKL68181.1"/>
    </source>
</evidence>
<reference evidence="2 3" key="1">
    <citation type="submission" date="2017-10" db="EMBL/GenBank/DDBJ databases">
        <title>Bacillus sp. nov., a halophilic bacterium isolated from a Keqin Lake.</title>
        <authorList>
            <person name="Wang H."/>
        </authorList>
    </citation>
    <scope>NUCLEOTIDE SEQUENCE [LARGE SCALE GENOMIC DNA]</scope>
    <source>
        <strain evidence="2 3">KCTC 13187</strain>
    </source>
</reference>
<name>A0A3A9KCF9_9BACI</name>
<dbReference type="InterPro" id="IPR002925">
    <property type="entry name" value="Dienelactn_hydro"/>
</dbReference>
<sequence>MAENTWAPTDYYQQLIEPPKSNHTQENCELIKKLDESLGEFAFTGDITINRVMSRSDEGDYLKEYVEVISEDHGAFPMYILTPKKDKERYPAVIALHGHGKYGQEAVLGVDEEDGEIHHQFGVSLVQKGFKVFIPEIIGFGKRRLKRDISEGNLSSCSRLGTALLLKGKTLAGKRVAEVRSLLRLIQEDPVVDSNRIGIVGFSGGALIAAYSMILAKEIQGGVLSGFPSTFQGSILDRVHCIDNYIPHMYEDADLPEWLMLIAPRPLYFECGIHDKVFPRNAAETAIREVNQHYQKYDNGSFFGFDQFDGGHEVSGEKSFEWLRRMV</sequence>
<dbReference type="InterPro" id="IPR029058">
    <property type="entry name" value="AB_hydrolase_fold"/>
</dbReference>
<dbReference type="Pfam" id="PF01738">
    <property type="entry name" value="DLH"/>
    <property type="match status" value="1"/>
</dbReference>
<dbReference type="InterPro" id="IPR050261">
    <property type="entry name" value="FrsA_esterase"/>
</dbReference>
<dbReference type="AlphaFoldDB" id="A0A3A9KCF9"/>
<comment type="caution">
    <text evidence="2">The sequence shown here is derived from an EMBL/GenBank/DDBJ whole genome shotgun (WGS) entry which is preliminary data.</text>
</comment>
<dbReference type="GO" id="GO:0016787">
    <property type="term" value="F:hydrolase activity"/>
    <property type="evidence" value="ECO:0007669"/>
    <property type="project" value="UniProtKB-KW"/>
</dbReference>
<dbReference type="OrthoDB" id="8183145at2"/>
<proteinExistence type="predicted"/>
<accession>A0A3A9KCF9</accession>
<dbReference type="EMBL" id="PDOE01000002">
    <property type="protein sequence ID" value="RKL68181.1"/>
    <property type="molecule type" value="Genomic_DNA"/>
</dbReference>
<evidence type="ECO:0000313" key="3">
    <source>
        <dbReference type="Proteomes" id="UP000281498"/>
    </source>
</evidence>
<dbReference type="RefSeq" id="WP_110938521.1">
    <property type="nucleotide sequence ID" value="NZ_KZ614147.1"/>
</dbReference>
<protein>
    <submittedName>
        <fullName evidence="2">Dienelactone hydrolase</fullName>
    </submittedName>
</protein>